<reference evidence="4" key="1">
    <citation type="submission" date="2011-03" db="EMBL/GenBank/DDBJ databases">
        <title>Draft genome sequence of Brevundimonas diminuta.</title>
        <authorList>
            <person name="Brown P.J.B."/>
            <person name="Buechlein A."/>
            <person name="Hemmerich C."/>
            <person name="Brun Y.V."/>
        </authorList>
    </citation>
    <scope>NUCLEOTIDE SEQUENCE [LARGE SCALE GENOMIC DNA]</scope>
    <source>
        <strain evidence="4">C19</strain>
    </source>
</reference>
<dbReference type="Pfam" id="PF17803">
    <property type="entry name" value="Cadherin_4"/>
    <property type="match status" value="1"/>
</dbReference>
<evidence type="ECO:0000313" key="3">
    <source>
        <dbReference type="EMBL" id="EGF92736.1"/>
    </source>
</evidence>
<protein>
    <submittedName>
        <fullName evidence="3">Large exoprotein</fullName>
    </submittedName>
</protein>
<dbReference type="RefSeq" id="WP_006271917.1">
    <property type="nucleotide sequence ID" value="NZ_GL883077.1"/>
</dbReference>
<feature type="region of interest" description="Disordered" evidence="1">
    <location>
        <begin position="1071"/>
        <end position="1118"/>
    </location>
</feature>
<proteinExistence type="predicted"/>
<name>F4QHJ9_9CAUL</name>
<dbReference type="EMBL" id="GL883077">
    <property type="protein sequence ID" value="EGF92736.1"/>
    <property type="molecule type" value="Genomic_DNA"/>
</dbReference>
<dbReference type="HOGENOM" id="CLU_280701_0_0_5"/>
<dbReference type="InterPro" id="IPR040853">
    <property type="entry name" value="RapA2_cadherin-like"/>
</dbReference>
<accession>F4QHJ9</accession>
<gene>
    <name evidence="3" type="ORF">ABI_11730</name>
</gene>
<sequence>MALLEFSGVQTSHEVIELVPGEEIRITIKLYPEDPENVADGLDIYLLTAGESDGTGFDGYSVLYQFPGILTTESYTRITLVFTPQEGQVLGIRLNSGYTDETSFWRYTVQLGGLDSAPLIFTPTTADALRFEDPEDPDFGLSYERVHILHEDSPYGISVASTLLIHEGLRTLSLPTGTIEYYDSITDTLKPLMTVYSSDGSGWAPEVSYDNVYLAGDFTTHQALHLLGQEVFETDFKLDARGPVFGFLAEAPEEFGSFLFGSSAANPDDPVLTINDEVIGETRWQVNAQDVSFFYDSIIADILAGELTADADTSQWTLTGSFRIKSLIDNADPIKVTTAPGSLGFFNNPNEGGIVGELFSHDGTTIHIRPHLGGAEFNLGIADVSFTLENHQDFAARVGNVKIPLDLSGRYFVNPNFLQTTSSTYSGAGTHKLDGFSVMADNLEDPDPVEYTTPLAGAILDDFSLGVAGLWADDDNPTTVAAYFKFDWRGGLAGQPLAEARLTTQLTSAGLEGAVLIGMGEANSLFQGAGHGILSPYTSGFYAQVGGTFHLPYVGDVVVAQLDLTQRFGMFGKLTGKADANVILPAELMSLFALTGPLDTDLEVSIGNTEHRSGVELSAHIHSGGYDGEFGIRVRFNGTYEFLGGIVLEADAPADALGGAPGTSDEAHAFELADATALLLMRALGDLDAASVVVIAPDGTEYSGADLAAREITLIQDSGGITARVTNAEAGSWQMVAPGATDWIGFADTPDVALTVERVVTAQGETLRVTVTGPDQDYDLSILAAGDGGDALTQLELIGIRPGVHDFAVARLGLGPGDWTLGGSVSGEGQVTAEAMLGTPVAIAGAADIAVTVDIAPVAAGEEGLDLLLIRIENQGDAPAYDIEITGADGAVSASLAALLPGHSVVITADMASLGFDPDAPFSVTVAATHSSYEAAAADDSATATYEPGEAAAAILWTVDEDSSFFSSLANTVAVVTAPLHGTLIQDNSVWVYTPSPDYSGADIAVVTLNGVATRLWFDVRAINDAPTATDKTLSTGRDHTASLSEVQLLAGAIDLDQDSLSVTALGAASHGTVTTGPTARPSTPPITATPAPTASVTPCPTARAARLRPPSTSRSRA</sequence>
<keyword evidence="4" id="KW-1185">Reference proteome</keyword>
<dbReference type="STRING" id="715226.ABI_11730"/>
<dbReference type="AlphaFoldDB" id="F4QHJ9"/>
<dbReference type="Gene3D" id="2.60.40.3440">
    <property type="match status" value="1"/>
</dbReference>
<dbReference type="Proteomes" id="UP000006512">
    <property type="component" value="Unassembled WGS sequence"/>
</dbReference>
<feature type="compositionally biased region" description="Low complexity" evidence="1">
    <location>
        <begin position="1078"/>
        <end position="1103"/>
    </location>
</feature>
<feature type="domain" description="RapA2 cadherin-like" evidence="2">
    <location>
        <begin position="1019"/>
        <end position="1078"/>
    </location>
</feature>
<evidence type="ECO:0000259" key="2">
    <source>
        <dbReference type="Pfam" id="PF17803"/>
    </source>
</evidence>
<evidence type="ECO:0000313" key="4">
    <source>
        <dbReference type="Proteomes" id="UP000006512"/>
    </source>
</evidence>
<dbReference type="OrthoDB" id="8020448at2"/>
<evidence type="ECO:0000256" key="1">
    <source>
        <dbReference type="SAM" id="MobiDB-lite"/>
    </source>
</evidence>
<organism evidence="3 4">
    <name type="scientific">Asticcacaulis biprosthecium C19</name>
    <dbReference type="NCBI Taxonomy" id="715226"/>
    <lineage>
        <taxon>Bacteria</taxon>
        <taxon>Pseudomonadati</taxon>
        <taxon>Pseudomonadota</taxon>
        <taxon>Alphaproteobacteria</taxon>
        <taxon>Caulobacterales</taxon>
        <taxon>Caulobacteraceae</taxon>
        <taxon>Asticcacaulis</taxon>
    </lineage>
</organism>